<gene>
    <name evidence="2" type="ORF">C457_00035</name>
</gene>
<reference evidence="2 3" key="1">
    <citation type="journal article" date="2014" name="PLoS Genet.">
        <title>Phylogenetically driven sequencing of extremely halophilic archaea reveals strategies for static and dynamic osmo-response.</title>
        <authorList>
            <person name="Becker E.A."/>
            <person name="Seitzer P.M."/>
            <person name="Tritt A."/>
            <person name="Larsen D."/>
            <person name="Krusor M."/>
            <person name="Yao A.I."/>
            <person name="Wu D."/>
            <person name="Madern D."/>
            <person name="Eisen J.A."/>
            <person name="Darling A.E."/>
            <person name="Facciotti M.T."/>
        </authorList>
    </citation>
    <scope>NUCLEOTIDE SEQUENCE [LARGE SCALE GENOMIC DNA]</scope>
    <source>
        <strain evidence="3">DSM 18310 / JCM 13924 / TL6</strain>
    </source>
</reference>
<evidence type="ECO:0000313" key="3">
    <source>
        <dbReference type="Proteomes" id="UP000011559"/>
    </source>
</evidence>
<keyword evidence="1" id="KW-0812">Transmembrane</keyword>
<feature type="transmembrane region" description="Helical" evidence="1">
    <location>
        <begin position="20"/>
        <end position="41"/>
    </location>
</feature>
<dbReference type="Proteomes" id="UP000011559">
    <property type="component" value="Unassembled WGS sequence"/>
</dbReference>
<dbReference type="PATRIC" id="fig|1227461.3.peg.2"/>
<name>M0GRK6_HALPT</name>
<keyword evidence="1" id="KW-1133">Transmembrane helix</keyword>
<proteinExistence type="predicted"/>
<evidence type="ECO:0000256" key="1">
    <source>
        <dbReference type="SAM" id="Phobius"/>
    </source>
</evidence>
<evidence type="ECO:0000313" key="2">
    <source>
        <dbReference type="EMBL" id="ELZ74147.1"/>
    </source>
</evidence>
<keyword evidence="3" id="KW-1185">Reference proteome</keyword>
<protein>
    <submittedName>
        <fullName evidence="2">Uncharacterized protein</fullName>
    </submittedName>
</protein>
<accession>M0GRK6</accession>
<keyword evidence="1" id="KW-0472">Membrane</keyword>
<comment type="caution">
    <text evidence="2">The sequence shown here is derived from an EMBL/GenBank/DDBJ whole genome shotgun (WGS) entry which is preliminary data.</text>
</comment>
<dbReference type="EMBL" id="AOLG01000005">
    <property type="protein sequence ID" value="ELZ74147.1"/>
    <property type="molecule type" value="Genomic_DNA"/>
</dbReference>
<sequence>MTVTWPPGNGFWKDALDRIVYGPFVVCAVFLSASVEYEYLFGTSDPHVKYSAGLVGILSDEIFVEH</sequence>
<dbReference type="AlphaFoldDB" id="M0GRK6"/>
<organism evidence="2 3">
    <name type="scientific">Haloferax prahovense (strain DSM 18310 / JCM 13924 / TL6)</name>
    <dbReference type="NCBI Taxonomy" id="1227461"/>
    <lineage>
        <taxon>Archaea</taxon>
        <taxon>Methanobacteriati</taxon>
        <taxon>Methanobacteriota</taxon>
        <taxon>Stenosarchaea group</taxon>
        <taxon>Halobacteria</taxon>
        <taxon>Halobacteriales</taxon>
        <taxon>Haloferacaceae</taxon>
        <taxon>Haloferax</taxon>
    </lineage>
</organism>